<dbReference type="OrthoDB" id="3237109at2"/>
<evidence type="ECO:0000313" key="1">
    <source>
        <dbReference type="EMBL" id="AMB58239.1"/>
    </source>
</evidence>
<evidence type="ECO:0000313" key="2">
    <source>
        <dbReference type="Proteomes" id="UP000058305"/>
    </source>
</evidence>
<gene>
    <name evidence="1" type="ORF">AWU67_04550</name>
</gene>
<keyword evidence="2" id="KW-1185">Reference proteome</keyword>
<dbReference type="KEGG" id="mvd:AWU67_04550"/>
<dbReference type="EMBL" id="CP014145">
    <property type="protein sequence ID" value="AMB58239.1"/>
    <property type="molecule type" value="Genomic_DNA"/>
</dbReference>
<reference evidence="2" key="2">
    <citation type="submission" date="2016-01" db="EMBL/GenBank/DDBJ databases">
        <title>First complete genome sequence of a species in the genus Microterricola, an extremophilic cold active enzyme producing strain ERGS5:02 isolated from Sikkim Himalaya.</title>
        <authorList>
            <person name="Kumar R."/>
            <person name="Singh D."/>
            <person name="Swarnkar M.K."/>
        </authorList>
    </citation>
    <scope>NUCLEOTIDE SEQUENCE [LARGE SCALE GENOMIC DNA]</scope>
    <source>
        <strain evidence="2">ERGS5:02</strain>
    </source>
</reference>
<organism evidence="1 2">
    <name type="scientific">Microterricola viridarii</name>
    <dbReference type="NCBI Taxonomy" id="412690"/>
    <lineage>
        <taxon>Bacteria</taxon>
        <taxon>Bacillati</taxon>
        <taxon>Actinomycetota</taxon>
        <taxon>Actinomycetes</taxon>
        <taxon>Micrococcales</taxon>
        <taxon>Microbacteriaceae</taxon>
        <taxon>Microterricola</taxon>
    </lineage>
</organism>
<dbReference type="Proteomes" id="UP000058305">
    <property type="component" value="Chromosome"/>
</dbReference>
<sequence length="130" mass="13997">MANGGYEVEGGRQLRATLKAAGDDLGDLREAHQAVADIVATAARADAPVMFGSLRDTIRGSGTKTAAIVRAGNNKKKNGVPYAAVRHWGWWRKHIKPTPFISSAAQSTEPRWIGIYSQALDRSLAKIKGK</sequence>
<accession>A0A0X8E0R9</accession>
<dbReference type="AlphaFoldDB" id="A0A0X8E0R9"/>
<reference evidence="1 2" key="1">
    <citation type="journal article" date="2016" name="J. Biotechnol.">
        <title>First complete genome sequence of a species in the genus Microterricola, an extremophilic cold active enzyme producing bacterial strain ERGS5:02 isolated from Sikkim Himalaya.</title>
        <authorList>
            <person name="Himanshu"/>
            <person name="Swarnkar M.K."/>
            <person name="Singh D."/>
            <person name="Kumar R."/>
        </authorList>
    </citation>
    <scope>NUCLEOTIDE SEQUENCE [LARGE SCALE GENOMIC DNA]</scope>
    <source>
        <strain evidence="1 2">ERGS5:02</strain>
    </source>
</reference>
<proteinExistence type="predicted"/>
<name>A0A0X8E0R9_9MICO</name>
<dbReference type="RefSeq" id="WP_067226933.1">
    <property type="nucleotide sequence ID" value="NZ_CP014145.1"/>
</dbReference>
<protein>
    <submittedName>
        <fullName evidence="1">Uncharacterized protein</fullName>
    </submittedName>
</protein>